<protein>
    <submittedName>
        <fullName evidence="1">Uncharacterized protein</fullName>
    </submittedName>
</protein>
<evidence type="ECO:0000313" key="1">
    <source>
        <dbReference type="EMBL" id="KAI3700245.1"/>
    </source>
</evidence>
<comment type="caution">
    <text evidence="1">The sequence shown here is derived from an EMBL/GenBank/DDBJ whole genome shotgun (WGS) entry which is preliminary data.</text>
</comment>
<keyword evidence="2" id="KW-1185">Reference proteome</keyword>
<reference evidence="1 2" key="2">
    <citation type="journal article" date="2022" name="Mol. Ecol. Resour.">
        <title>The genomes of chicory, endive, great burdock and yacon provide insights into Asteraceae paleo-polyploidization history and plant inulin production.</title>
        <authorList>
            <person name="Fan W."/>
            <person name="Wang S."/>
            <person name="Wang H."/>
            <person name="Wang A."/>
            <person name="Jiang F."/>
            <person name="Liu H."/>
            <person name="Zhao H."/>
            <person name="Xu D."/>
            <person name="Zhang Y."/>
        </authorList>
    </citation>
    <scope>NUCLEOTIDE SEQUENCE [LARGE SCALE GENOMIC DNA]</scope>
    <source>
        <strain evidence="2">cv. Punajuju</strain>
        <tissue evidence="1">Leaves</tissue>
    </source>
</reference>
<sequence>MLVGPSVFGTYQEVDQPQPSSSKMHPIDLTDTNSSSDKADTKAPQSIKSPVKYDALHQKVDALTNLLTDLKASQNQEALVKEVAALKERIAALEKRHYSTSRQLNRKSHRQWSCKN</sequence>
<gene>
    <name evidence="1" type="ORF">L2E82_44866</name>
</gene>
<evidence type="ECO:0000313" key="2">
    <source>
        <dbReference type="Proteomes" id="UP001055811"/>
    </source>
</evidence>
<proteinExistence type="predicted"/>
<accession>A0ACB8ZSA4</accession>
<name>A0ACB8ZSA4_CICIN</name>
<dbReference type="EMBL" id="CM042016">
    <property type="protein sequence ID" value="KAI3700245.1"/>
    <property type="molecule type" value="Genomic_DNA"/>
</dbReference>
<reference evidence="2" key="1">
    <citation type="journal article" date="2022" name="Mol. Ecol. Resour.">
        <title>The genomes of chicory, endive, great burdock and yacon provide insights into Asteraceae palaeo-polyploidization history and plant inulin production.</title>
        <authorList>
            <person name="Fan W."/>
            <person name="Wang S."/>
            <person name="Wang H."/>
            <person name="Wang A."/>
            <person name="Jiang F."/>
            <person name="Liu H."/>
            <person name="Zhao H."/>
            <person name="Xu D."/>
            <person name="Zhang Y."/>
        </authorList>
    </citation>
    <scope>NUCLEOTIDE SEQUENCE [LARGE SCALE GENOMIC DNA]</scope>
    <source>
        <strain evidence="2">cv. Punajuju</strain>
    </source>
</reference>
<dbReference type="Proteomes" id="UP001055811">
    <property type="component" value="Linkage Group LG08"/>
</dbReference>
<organism evidence="1 2">
    <name type="scientific">Cichorium intybus</name>
    <name type="common">Chicory</name>
    <dbReference type="NCBI Taxonomy" id="13427"/>
    <lineage>
        <taxon>Eukaryota</taxon>
        <taxon>Viridiplantae</taxon>
        <taxon>Streptophyta</taxon>
        <taxon>Embryophyta</taxon>
        <taxon>Tracheophyta</taxon>
        <taxon>Spermatophyta</taxon>
        <taxon>Magnoliopsida</taxon>
        <taxon>eudicotyledons</taxon>
        <taxon>Gunneridae</taxon>
        <taxon>Pentapetalae</taxon>
        <taxon>asterids</taxon>
        <taxon>campanulids</taxon>
        <taxon>Asterales</taxon>
        <taxon>Asteraceae</taxon>
        <taxon>Cichorioideae</taxon>
        <taxon>Cichorieae</taxon>
        <taxon>Cichoriinae</taxon>
        <taxon>Cichorium</taxon>
    </lineage>
</organism>